<evidence type="ECO:0000313" key="3">
    <source>
        <dbReference type="WBParaSite" id="jg705"/>
    </source>
</evidence>
<evidence type="ECO:0000313" key="2">
    <source>
        <dbReference type="Proteomes" id="UP000887574"/>
    </source>
</evidence>
<protein>
    <submittedName>
        <fullName evidence="3">Uncharacterized protein</fullName>
    </submittedName>
</protein>
<keyword evidence="2" id="KW-1185">Reference proteome</keyword>
<accession>A0A915EJS6</accession>
<reference evidence="3" key="1">
    <citation type="submission" date="2022-11" db="UniProtKB">
        <authorList>
            <consortium name="WormBaseParasite"/>
        </authorList>
    </citation>
    <scope>IDENTIFICATION</scope>
</reference>
<organism evidence="2 3">
    <name type="scientific">Ditylenchus dipsaci</name>
    <dbReference type="NCBI Taxonomy" id="166011"/>
    <lineage>
        <taxon>Eukaryota</taxon>
        <taxon>Metazoa</taxon>
        <taxon>Ecdysozoa</taxon>
        <taxon>Nematoda</taxon>
        <taxon>Chromadorea</taxon>
        <taxon>Rhabditida</taxon>
        <taxon>Tylenchina</taxon>
        <taxon>Tylenchomorpha</taxon>
        <taxon>Sphaerularioidea</taxon>
        <taxon>Anguinidae</taxon>
        <taxon>Anguininae</taxon>
        <taxon>Ditylenchus</taxon>
    </lineage>
</organism>
<evidence type="ECO:0000256" key="1">
    <source>
        <dbReference type="SAM" id="MobiDB-lite"/>
    </source>
</evidence>
<feature type="region of interest" description="Disordered" evidence="1">
    <location>
        <begin position="194"/>
        <end position="222"/>
    </location>
</feature>
<dbReference type="WBParaSite" id="jg705">
    <property type="protein sequence ID" value="jg705"/>
    <property type="gene ID" value="jg705"/>
</dbReference>
<dbReference type="Proteomes" id="UP000887574">
    <property type="component" value="Unplaced"/>
</dbReference>
<proteinExistence type="predicted"/>
<name>A0A915EJS6_9BILA</name>
<dbReference type="AlphaFoldDB" id="A0A915EJS6"/>
<sequence length="261" mass="29502">MTKIQHAPAIKNYETAAAPAIKIKNNKVYTYAASQAETLSRSSGDFSYSTVSQSNSQYAVQYHENGTRVEQRCDCRISKLQRRVLKKILVFEDDQLLPFLNRKHVEPDKQQLLMPKKPVVRTVHVSPKNCRMAVSKIVKVLSNPSSMNQILAGKAMKVSKTQPATGAQPLSMDMEEEIFDTTILEAIQEQRQNKLGTQEKDTAFADSSADDPEGRAPRMTPPVLYVFPTDSAIRKRVQEMRQMCSNQKPGNASWIRKLLFR</sequence>